<dbReference type="Proteomes" id="UP001321486">
    <property type="component" value="Chromosome"/>
</dbReference>
<accession>A0ABM8GUH3</accession>
<evidence type="ECO:0000313" key="2">
    <source>
        <dbReference type="EMBL" id="BDZ52029.1"/>
    </source>
</evidence>
<reference evidence="3" key="1">
    <citation type="journal article" date="2019" name="Int. J. Syst. Evol. Microbiol.">
        <title>The Global Catalogue of Microorganisms (GCM) 10K type strain sequencing project: providing services to taxonomists for standard genome sequencing and annotation.</title>
        <authorList>
            <consortium name="The Broad Institute Genomics Platform"/>
            <consortium name="The Broad Institute Genome Sequencing Center for Infectious Disease"/>
            <person name="Wu L."/>
            <person name="Ma J."/>
        </authorList>
    </citation>
    <scope>NUCLEOTIDE SEQUENCE [LARGE SCALE GENOMIC DNA]</scope>
    <source>
        <strain evidence="3">NBRC 108728</strain>
    </source>
</reference>
<sequence length="125" mass="13270">MPRGTLRQTSSGFVGPLTEAALERLTFDSVFLGADGVTTVGGGEICEADLQQTRLKELMCRRADTVYVLADSSKLGRELFHARARLPRGWVLVTDSEASVSSLAEFAAADVDVRVVGAGGRLVGD</sequence>
<dbReference type="SMART" id="SM01134">
    <property type="entry name" value="DeoRC"/>
    <property type="match status" value="1"/>
</dbReference>
<protein>
    <recommendedName>
        <fullName evidence="1">DeoR-like transcriptional repressor C-terminal sensor domain-containing protein</fullName>
    </recommendedName>
</protein>
<dbReference type="Pfam" id="PF00455">
    <property type="entry name" value="DeoRC"/>
    <property type="match status" value="1"/>
</dbReference>
<dbReference type="InterPro" id="IPR037171">
    <property type="entry name" value="NagB/RpiA_transferase-like"/>
</dbReference>
<feature type="domain" description="DeoR-like transcriptional repressor C-terminal sensor" evidence="1">
    <location>
        <begin position="4"/>
        <end position="96"/>
    </location>
</feature>
<organism evidence="2 3">
    <name type="scientific">Frondihabitans sucicola</name>
    <dbReference type="NCBI Taxonomy" id="1268041"/>
    <lineage>
        <taxon>Bacteria</taxon>
        <taxon>Bacillati</taxon>
        <taxon>Actinomycetota</taxon>
        <taxon>Actinomycetes</taxon>
        <taxon>Micrococcales</taxon>
        <taxon>Microbacteriaceae</taxon>
        <taxon>Frondihabitans</taxon>
    </lineage>
</organism>
<name>A0ABM8GUH3_9MICO</name>
<gene>
    <name evidence="2" type="ORF">GCM10025867_42700</name>
</gene>
<evidence type="ECO:0000259" key="1">
    <source>
        <dbReference type="Pfam" id="PF00455"/>
    </source>
</evidence>
<keyword evidence="3" id="KW-1185">Reference proteome</keyword>
<dbReference type="InterPro" id="IPR014036">
    <property type="entry name" value="DeoR-like_C"/>
</dbReference>
<dbReference type="EMBL" id="AP027732">
    <property type="protein sequence ID" value="BDZ52029.1"/>
    <property type="molecule type" value="Genomic_DNA"/>
</dbReference>
<dbReference type="SUPFAM" id="SSF100950">
    <property type="entry name" value="NagB/RpiA/CoA transferase-like"/>
    <property type="match status" value="1"/>
</dbReference>
<proteinExistence type="predicted"/>
<evidence type="ECO:0000313" key="3">
    <source>
        <dbReference type="Proteomes" id="UP001321486"/>
    </source>
</evidence>